<dbReference type="Proteomes" id="UP000074561">
    <property type="component" value="Chromosome"/>
</dbReference>
<sequence length="200" mass="21619">MPVKGQVLSSYFQRLAGQNEYVLDMNYLLLLFLLFCTAIFLYDYLFRRVPNRLLVMAIAVQLGWLAGSGNGLNGVTWIGAFSGLTVGLLFFLPLYTLRAMAAGDVKFFAVLGLLLGPGALLPVFLIGSLFAGVHAVATHILRMGLVPGLQAVATRLVRWPLCRRVLERRGSRSGIPYAAYLAVAGAWAGMQSAGVILGIN</sequence>
<feature type="transmembrane region" description="Helical" evidence="1">
    <location>
        <begin position="27"/>
        <end position="46"/>
    </location>
</feature>
<keyword evidence="1" id="KW-0812">Transmembrane</keyword>
<keyword evidence="1" id="KW-1133">Transmembrane helix</keyword>
<feature type="transmembrane region" description="Helical" evidence="1">
    <location>
        <begin position="53"/>
        <end position="69"/>
    </location>
</feature>
<evidence type="ECO:0000313" key="4">
    <source>
        <dbReference type="Proteomes" id="UP000074561"/>
    </source>
</evidence>
<protein>
    <submittedName>
        <fullName evidence="3">Type IV leader peptidase family protein</fullName>
    </submittedName>
</protein>
<gene>
    <name evidence="3" type="ORF">CPter91_0997</name>
</gene>
<evidence type="ECO:0000259" key="2">
    <source>
        <dbReference type="Pfam" id="PF01478"/>
    </source>
</evidence>
<organism evidence="3 4">
    <name type="scientific">Collimonas pratensis</name>
    <dbReference type="NCBI Taxonomy" id="279113"/>
    <lineage>
        <taxon>Bacteria</taxon>
        <taxon>Pseudomonadati</taxon>
        <taxon>Pseudomonadota</taxon>
        <taxon>Betaproteobacteria</taxon>
        <taxon>Burkholderiales</taxon>
        <taxon>Oxalobacteraceae</taxon>
        <taxon>Collimonas</taxon>
    </lineage>
</organism>
<proteinExistence type="predicted"/>
<name>A0A127Q0K7_9BURK</name>
<dbReference type="STRING" id="279113.CPter91_0997"/>
<dbReference type="GO" id="GO:0004190">
    <property type="term" value="F:aspartic-type endopeptidase activity"/>
    <property type="evidence" value="ECO:0007669"/>
    <property type="project" value="InterPro"/>
</dbReference>
<feature type="transmembrane region" description="Helical" evidence="1">
    <location>
        <begin position="177"/>
        <end position="199"/>
    </location>
</feature>
<dbReference type="EMBL" id="CP013234">
    <property type="protein sequence ID" value="AMP03385.1"/>
    <property type="molecule type" value="Genomic_DNA"/>
</dbReference>
<feature type="transmembrane region" description="Helical" evidence="1">
    <location>
        <begin position="107"/>
        <end position="133"/>
    </location>
</feature>
<dbReference type="Gene3D" id="1.20.120.1220">
    <property type="match status" value="1"/>
</dbReference>
<dbReference type="AlphaFoldDB" id="A0A127Q0K7"/>
<feature type="domain" description="Prepilin type IV endopeptidase peptidase" evidence="2">
    <location>
        <begin position="30"/>
        <end position="135"/>
    </location>
</feature>
<feature type="transmembrane region" description="Helical" evidence="1">
    <location>
        <begin position="75"/>
        <end position="95"/>
    </location>
</feature>
<evidence type="ECO:0000256" key="1">
    <source>
        <dbReference type="SAM" id="Phobius"/>
    </source>
</evidence>
<feature type="transmembrane region" description="Helical" evidence="1">
    <location>
        <begin position="139"/>
        <end position="157"/>
    </location>
</feature>
<dbReference type="GO" id="GO:0016020">
    <property type="term" value="C:membrane"/>
    <property type="evidence" value="ECO:0007669"/>
    <property type="project" value="InterPro"/>
</dbReference>
<dbReference type="Pfam" id="PF01478">
    <property type="entry name" value="Peptidase_A24"/>
    <property type="match status" value="1"/>
</dbReference>
<accession>A0A127Q0K7</accession>
<dbReference type="InterPro" id="IPR000045">
    <property type="entry name" value="Prepilin_IV_endopep_pep"/>
</dbReference>
<reference evidence="3 4" key="1">
    <citation type="submission" date="2015-11" db="EMBL/GenBank/DDBJ databases">
        <title>Exploring the genomic traits of fungus-feeding bacterial genus Collimonas.</title>
        <authorList>
            <person name="Song C."/>
            <person name="Schmidt R."/>
            <person name="de Jager V."/>
            <person name="Krzyzanowska D."/>
            <person name="Jongedijk E."/>
            <person name="Cankar K."/>
            <person name="Beekwilder J."/>
            <person name="van Veen A."/>
            <person name="de Boer W."/>
            <person name="van Veen J.A."/>
            <person name="Garbeva P."/>
        </authorList>
    </citation>
    <scope>NUCLEOTIDE SEQUENCE [LARGE SCALE GENOMIC DNA]</scope>
    <source>
        <strain evidence="3 4">Ter91</strain>
    </source>
</reference>
<dbReference type="KEGG" id="cpra:CPter91_0997"/>
<keyword evidence="1" id="KW-0472">Membrane</keyword>
<evidence type="ECO:0000313" key="3">
    <source>
        <dbReference type="EMBL" id="AMP03385.1"/>
    </source>
</evidence>
<dbReference type="PATRIC" id="fig|279113.9.peg.991"/>